<organism evidence="11">
    <name type="scientific">hydrothermal vent metagenome</name>
    <dbReference type="NCBI Taxonomy" id="652676"/>
    <lineage>
        <taxon>unclassified sequences</taxon>
        <taxon>metagenomes</taxon>
        <taxon>ecological metagenomes</taxon>
    </lineage>
</organism>
<reference evidence="11" key="1">
    <citation type="submission" date="2018-06" db="EMBL/GenBank/DDBJ databases">
        <authorList>
            <person name="Zhirakovskaya E."/>
        </authorList>
    </citation>
    <scope>NUCLEOTIDE SEQUENCE</scope>
</reference>
<dbReference type="InterPro" id="IPR004843">
    <property type="entry name" value="Calcineurin-like_PHP"/>
</dbReference>
<dbReference type="GO" id="GO:0005737">
    <property type="term" value="C:cytoplasm"/>
    <property type="evidence" value="ECO:0007669"/>
    <property type="project" value="InterPro"/>
</dbReference>
<protein>
    <submittedName>
        <fullName evidence="11">UDP-2,3-diacylglucosamine diphosphatase</fullName>
        <ecNumber evidence="11">3.6.1.54</ecNumber>
    </submittedName>
</protein>
<dbReference type="Gene3D" id="3.60.21.10">
    <property type="match status" value="1"/>
</dbReference>
<dbReference type="InterPro" id="IPR043461">
    <property type="entry name" value="LpxH-like"/>
</dbReference>
<evidence type="ECO:0000256" key="5">
    <source>
        <dbReference type="ARBA" id="ARBA00022723"/>
    </source>
</evidence>
<dbReference type="InterPro" id="IPR029052">
    <property type="entry name" value="Metallo-depent_PP-like"/>
</dbReference>
<dbReference type="SUPFAM" id="SSF56300">
    <property type="entry name" value="Metallo-dependent phosphatases"/>
    <property type="match status" value="1"/>
</dbReference>
<accession>A0A3B1AE63</accession>
<dbReference type="EMBL" id="UOFU01000364">
    <property type="protein sequence ID" value="VAX04126.1"/>
    <property type="molecule type" value="Genomic_DNA"/>
</dbReference>
<dbReference type="NCBIfam" id="TIGR01854">
    <property type="entry name" value="lipid_A_lpxH"/>
    <property type="match status" value="1"/>
</dbReference>
<dbReference type="Pfam" id="PF00149">
    <property type="entry name" value="Metallophos"/>
    <property type="match status" value="1"/>
</dbReference>
<dbReference type="PANTHER" id="PTHR34990">
    <property type="entry name" value="UDP-2,3-DIACYLGLUCOSAMINE HYDROLASE-RELATED"/>
    <property type="match status" value="1"/>
</dbReference>
<dbReference type="CDD" id="cd07398">
    <property type="entry name" value="MPP_YbbF-LpxH"/>
    <property type="match status" value="1"/>
</dbReference>
<keyword evidence="6 11" id="KW-0378">Hydrolase</keyword>
<evidence type="ECO:0000256" key="4">
    <source>
        <dbReference type="ARBA" id="ARBA00022556"/>
    </source>
</evidence>
<name>A0A3B1AE63_9ZZZZ</name>
<keyword evidence="3" id="KW-0997">Cell inner membrane</keyword>
<keyword evidence="9" id="KW-0464">Manganese</keyword>
<evidence type="ECO:0000256" key="2">
    <source>
        <dbReference type="ARBA" id="ARBA00022516"/>
    </source>
</evidence>
<evidence type="ECO:0000256" key="9">
    <source>
        <dbReference type="ARBA" id="ARBA00023211"/>
    </source>
</evidence>
<dbReference type="GO" id="GO:0046872">
    <property type="term" value="F:metal ion binding"/>
    <property type="evidence" value="ECO:0007669"/>
    <property type="project" value="UniProtKB-KW"/>
</dbReference>
<proteinExistence type="inferred from homology"/>
<dbReference type="GO" id="GO:0009245">
    <property type="term" value="P:lipid A biosynthetic process"/>
    <property type="evidence" value="ECO:0007669"/>
    <property type="project" value="UniProtKB-KW"/>
</dbReference>
<dbReference type="AlphaFoldDB" id="A0A3B1AE63"/>
<evidence type="ECO:0000259" key="10">
    <source>
        <dbReference type="Pfam" id="PF00149"/>
    </source>
</evidence>
<keyword evidence="2" id="KW-0444">Lipid biosynthesis</keyword>
<keyword evidence="1" id="KW-1003">Cell membrane</keyword>
<keyword evidence="5" id="KW-0479">Metal-binding</keyword>
<keyword evidence="4" id="KW-0441">Lipid A biosynthesis</keyword>
<dbReference type="NCBIfam" id="NF003743">
    <property type="entry name" value="PRK05340.1"/>
    <property type="match status" value="1"/>
</dbReference>
<dbReference type="GO" id="GO:0008758">
    <property type="term" value="F:UDP-2,3-diacylglucosamine hydrolase activity"/>
    <property type="evidence" value="ECO:0007669"/>
    <property type="project" value="TreeGrafter"/>
</dbReference>
<dbReference type="PANTHER" id="PTHR34990:SF1">
    <property type="entry name" value="UDP-2,3-DIACYLGLUCOSAMINE HYDROLASE"/>
    <property type="match status" value="1"/>
</dbReference>
<evidence type="ECO:0000256" key="6">
    <source>
        <dbReference type="ARBA" id="ARBA00022801"/>
    </source>
</evidence>
<feature type="domain" description="Calcineurin-like phosphoesterase" evidence="10">
    <location>
        <begin position="1"/>
        <end position="199"/>
    </location>
</feature>
<evidence type="ECO:0000313" key="11">
    <source>
        <dbReference type="EMBL" id="VAX04126.1"/>
    </source>
</evidence>
<keyword evidence="8" id="KW-0472">Membrane</keyword>
<dbReference type="EC" id="3.6.1.54" evidence="11"/>
<dbReference type="HAMAP" id="MF_00575">
    <property type="entry name" value="LpxH"/>
    <property type="match status" value="1"/>
</dbReference>
<evidence type="ECO:0000256" key="3">
    <source>
        <dbReference type="ARBA" id="ARBA00022519"/>
    </source>
</evidence>
<sequence length="238" mass="26247">MSTLFISDLHLSGERPRLIEQFIQLTRKEAREAEALYVLGDLFEAWLGDDAVLPEIAAVISALKALTESGVPVYVMAGNRDFLMGKGFEVMTGVKLIDDPTVIDLYGTSTLLMHGDTLCTDDVIYQQVRAQVRDPAWISAALAMSLEERIATAQKMRAQSQAHTQDSAEEIMDVNADAVTEALRQYGVTRLIHGHTHRPATHSLQVDGQTATRIVLGDWYQQASLLQCNETGCELVSE</sequence>
<evidence type="ECO:0000256" key="1">
    <source>
        <dbReference type="ARBA" id="ARBA00022475"/>
    </source>
</evidence>
<keyword evidence="7" id="KW-0443">Lipid metabolism</keyword>
<dbReference type="GO" id="GO:0016020">
    <property type="term" value="C:membrane"/>
    <property type="evidence" value="ECO:0007669"/>
    <property type="project" value="GOC"/>
</dbReference>
<dbReference type="InterPro" id="IPR010138">
    <property type="entry name" value="UDP-diacylglucosamine_Hdrlase"/>
</dbReference>
<evidence type="ECO:0000256" key="7">
    <source>
        <dbReference type="ARBA" id="ARBA00023098"/>
    </source>
</evidence>
<gene>
    <name evidence="11" type="ORF">MNBD_GAMMA20-1424</name>
</gene>
<evidence type="ECO:0000256" key="8">
    <source>
        <dbReference type="ARBA" id="ARBA00023136"/>
    </source>
</evidence>